<dbReference type="RefSeq" id="WP_214037517.1">
    <property type="nucleotide sequence ID" value="NZ_JAGJWT010000002.1"/>
</dbReference>
<proteinExistence type="predicted"/>
<comment type="caution">
    <text evidence="1">The sequence shown here is derived from an EMBL/GenBank/DDBJ whole genome shotgun (WGS) entry which is preliminary data.</text>
</comment>
<reference evidence="1" key="1">
    <citation type="submission" date="2021-04" db="EMBL/GenBank/DDBJ databases">
        <title>Genomic characterization of endocarditis-associated Neisseria elongata subsp. nitroreducens.</title>
        <authorList>
            <person name="Schorner M."/>
            <person name="Passarelli-Araujo H."/>
            <person name="Scheffer M."/>
            <person name="Barazzetti F."/>
            <person name="Martins J."/>
            <person name="Machado H."/>
            <person name="Palmeiro J."/>
            <person name="Bazzo M."/>
        </authorList>
    </citation>
    <scope>NUCLEOTIDE SEQUENCE</scope>
    <source>
        <strain evidence="1">Nel_M001</strain>
    </source>
</reference>
<name>A0A9X1CYL6_NEIEL</name>
<sequence length="61" mass="6905">MNRTETALSLAALRRAQYRLEAVADLLANQNRESVEAEPLYWLLQEINDAMAAELDRLCAV</sequence>
<dbReference type="AlphaFoldDB" id="A0A9X1CYL6"/>
<evidence type="ECO:0000313" key="2">
    <source>
        <dbReference type="Proteomes" id="UP000708805"/>
    </source>
</evidence>
<gene>
    <name evidence="1" type="ORF">J8641_04470</name>
</gene>
<dbReference type="EMBL" id="JAGJWT010000002">
    <property type="protein sequence ID" value="MBS9340084.1"/>
    <property type="molecule type" value="Genomic_DNA"/>
</dbReference>
<dbReference type="Proteomes" id="UP000708805">
    <property type="component" value="Unassembled WGS sequence"/>
</dbReference>
<accession>A0A9X1CYL6</accession>
<evidence type="ECO:0000313" key="1">
    <source>
        <dbReference type="EMBL" id="MBS9340084.1"/>
    </source>
</evidence>
<protein>
    <submittedName>
        <fullName evidence="1">Uncharacterized protein</fullName>
    </submittedName>
</protein>
<organism evidence="1 2">
    <name type="scientific">Neisseria elongata subsp. nitroreducens</name>
    <dbReference type="NCBI Taxonomy" id="90367"/>
    <lineage>
        <taxon>Bacteria</taxon>
        <taxon>Pseudomonadati</taxon>
        <taxon>Pseudomonadota</taxon>
        <taxon>Betaproteobacteria</taxon>
        <taxon>Neisseriales</taxon>
        <taxon>Neisseriaceae</taxon>
        <taxon>Neisseria</taxon>
    </lineage>
</organism>